<reference evidence="3" key="1">
    <citation type="journal article" date="2019" name="Int. J. Syst. Evol. Microbiol.">
        <title>The Global Catalogue of Microorganisms (GCM) 10K type strain sequencing project: providing services to taxonomists for standard genome sequencing and annotation.</title>
        <authorList>
            <consortium name="The Broad Institute Genomics Platform"/>
            <consortium name="The Broad Institute Genome Sequencing Center for Infectious Disease"/>
            <person name="Wu L."/>
            <person name="Ma J."/>
        </authorList>
    </citation>
    <scope>NUCLEOTIDE SEQUENCE [LARGE SCALE GENOMIC DNA]</scope>
    <source>
        <strain evidence="3">JCM 4738</strain>
    </source>
</reference>
<feature type="region of interest" description="Disordered" evidence="1">
    <location>
        <begin position="1"/>
        <end position="91"/>
    </location>
</feature>
<evidence type="ECO:0000256" key="1">
    <source>
        <dbReference type="SAM" id="MobiDB-lite"/>
    </source>
</evidence>
<dbReference type="EMBL" id="BMVP01000013">
    <property type="protein sequence ID" value="GHB75449.1"/>
    <property type="molecule type" value="Genomic_DNA"/>
</dbReference>
<proteinExistence type="predicted"/>
<evidence type="ECO:0000313" key="2">
    <source>
        <dbReference type="EMBL" id="GHB75449.1"/>
    </source>
</evidence>
<comment type="caution">
    <text evidence="2">The sequence shown here is derived from an EMBL/GenBank/DDBJ whole genome shotgun (WGS) entry which is preliminary data.</text>
</comment>
<evidence type="ECO:0000313" key="3">
    <source>
        <dbReference type="Proteomes" id="UP000642673"/>
    </source>
</evidence>
<protein>
    <submittedName>
        <fullName evidence="2">Uncharacterized protein</fullName>
    </submittedName>
</protein>
<dbReference type="Proteomes" id="UP000642673">
    <property type="component" value="Unassembled WGS sequence"/>
</dbReference>
<sequence length="91" mass="9068">MSAEVSNSVAISNHTSVGAQPYGQNARATLPGAASEQPDDDDTFLRRRHPVRAGTPHGVGVGGAHVQASAGSDGSGARGQLDGFGRSGTLG</sequence>
<gene>
    <name evidence="2" type="ORF">GCM10010347_52270</name>
</gene>
<keyword evidence="3" id="KW-1185">Reference proteome</keyword>
<accession>A0ABQ3F2X0</accession>
<feature type="compositionally biased region" description="Polar residues" evidence="1">
    <location>
        <begin position="1"/>
        <end position="27"/>
    </location>
</feature>
<name>A0ABQ3F2X0_9ACTN</name>
<organism evidence="2 3">
    <name type="scientific">Streptomyces cirratus</name>
    <dbReference type="NCBI Taxonomy" id="68187"/>
    <lineage>
        <taxon>Bacteria</taxon>
        <taxon>Bacillati</taxon>
        <taxon>Actinomycetota</taxon>
        <taxon>Actinomycetes</taxon>
        <taxon>Kitasatosporales</taxon>
        <taxon>Streptomycetaceae</taxon>
        <taxon>Streptomyces</taxon>
    </lineage>
</organism>